<protein>
    <submittedName>
        <fullName evidence="1">Uncharacterized protein</fullName>
    </submittedName>
</protein>
<comment type="caution">
    <text evidence="1">The sequence shown here is derived from an EMBL/GenBank/DDBJ whole genome shotgun (WGS) entry which is preliminary data.</text>
</comment>
<proteinExistence type="predicted"/>
<evidence type="ECO:0000313" key="2">
    <source>
        <dbReference type="Proteomes" id="UP001054857"/>
    </source>
</evidence>
<reference evidence="1 2" key="1">
    <citation type="journal article" date="2021" name="Sci. Rep.">
        <title>Genome sequencing of the multicellular alga Astrephomene provides insights into convergent evolution of germ-soma differentiation.</title>
        <authorList>
            <person name="Yamashita S."/>
            <person name="Yamamoto K."/>
            <person name="Matsuzaki R."/>
            <person name="Suzuki S."/>
            <person name="Yamaguchi H."/>
            <person name="Hirooka S."/>
            <person name="Minakuchi Y."/>
            <person name="Miyagishima S."/>
            <person name="Kawachi M."/>
            <person name="Toyoda A."/>
            <person name="Nozaki H."/>
        </authorList>
    </citation>
    <scope>NUCLEOTIDE SEQUENCE [LARGE SCALE GENOMIC DNA]</scope>
    <source>
        <strain evidence="1 2">NIES-4017</strain>
    </source>
</reference>
<keyword evidence="2" id="KW-1185">Reference proteome</keyword>
<sequence>MAPKKKKTGRKRQAYPPSTFEYKPPSIYELGVKPYLFVKCKICCTALPHLNFDWPAVPTELTVGAIKEAIKKRHGGGLPQLTLYKDVVNPEHSLAEVADDTMLKDLGIHGVYVGNNREAALPLVTFFYDFTAVCFDDAVAAVEPDAIQSKHDISLKLYRKLTAPQLQKALPNPAAPAAGSTAVEAGAVVGGMGGFGGAGVRTAGKFA</sequence>
<evidence type="ECO:0000313" key="1">
    <source>
        <dbReference type="EMBL" id="GFR50732.1"/>
    </source>
</evidence>
<name>A0AAD3E0P3_9CHLO</name>
<gene>
    <name evidence="1" type="ORF">Agub_g12989</name>
</gene>
<accession>A0AAD3E0P3</accession>
<dbReference type="Proteomes" id="UP001054857">
    <property type="component" value="Unassembled WGS sequence"/>
</dbReference>
<dbReference type="EMBL" id="BMAR01000040">
    <property type="protein sequence ID" value="GFR50732.1"/>
    <property type="molecule type" value="Genomic_DNA"/>
</dbReference>
<dbReference type="AlphaFoldDB" id="A0AAD3E0P3"/>
<organism evidence="1 2">
    <name type="scientific">Astrephomene gubernaculifera</name>
    <dbReference type="NCBI Taxonomy" id="47775"/>
    <lineage>
        <taxon>Eukaryota</taxon>
        <taxon>Viridiplantae</taxon>
        <taxon>Chlorophyta</taxon>
        <taxon>core chlorophytes</taxon>
        <taxon>Chlorophyceae</taxon>
        <taxon>CS clade</taxon>
        <taxon>Chlamydomonadales</taxon>
        <taxon>Astrephomenaceae</taxon>
        <taxon>Astrephomene</taxon>
    </lineage>
</organism>